<name>A0AAW1VJG0_9CUCU</name>
<reference evidence="1 2" key="1">
    <citation type="submission" date="2023-03" db="EMBL/GenBank/DDBJ databases">
        <title>Genome insight into feeding habits of ladybird beetles.</title>
        <authorList>
            <person name="Li H.-S."/>
            <person name="Huang Y.-H."/>
            <person name="Pang H."/>
        </authorList>
    </citation>
    <scope>NUCLEOTIDE SEQUENCE [LARGE SCALE GENOMIC DNA]</scope>
    <source>
        <strain evidence="1">SYSU_2023b</strain>
        <tissue evidence="1">Whole body</tissue>
    </source>
</reference>
<dbReference type="Proteomes" id="UP001431783">
    <property type="component" value="Unassembled WGS sequence"/>
</dbReference>
<evidence type="ECO:0000313" key="2">
    <source>
        <dbReference type="Proteomes" id="UP001431783"/>
    </source>
</evidence>
<keyword evidence="2" id="KW-1185">Reference proteome</keyword>
<dbReference type="EMBL" id="JARQZJ010000138">
    <property type="protein sequence ID" value="KAK9892784.1"/>
    <property type="molecule type" value="Genomic_DNA"/>
</dbReference>
<comment type="caution">
    <text evidence="1">The sequence shown here is derived from an EMBL/GenBank/DDBJ whole genome shotgun (WGS) entry which is preliminary data.</text>
</comment>
<accession>A0AAW1VJG0</accession>
<sequence>MYRLVTLDLPYTKSCCLSRITFPKASSSTGNEIIRNLANWKKDAVSRKTPEYFEKRRKITEKLIKDTDQNHIVAKSMGDVDHSYFRRKFIKQIREAGVETLKYSEKCEKKLVIALQPRSTVATREPSTSEDTKQVMAQQRIIKLQQNRISNIMDDLKMIQTMTVQPYADSLYKAKQTLLDD</sequence>
<organism evidence="1 2">
    <name type="scientific">Henosepilachna vigintioctopunctata</name>
    <dbReference type="NCBI Taxonomy" id="420089"/>
    <lineage>
        <taxon>Eukaryota</taxon>
        <taxon>Metazoa</taxon>
        <taxon>Ecdysozoa</taxon>
        <taxon>Arthropoda</taxon>
        <taxon>Hexapoda</taxon>
        <taxon>Insecta</taxon>
        <taxon>Pterygota</taxon>
        <taxon>Neoptera</taxon>
        <taxon>Endopterygota</taxon>
        <taxon>Coleoptera</taxon>
        <taxon>Polyphaga</taxon>
        <taxon>Cucujiformia</taxon>
        <taxon>Coccinelloidea</taxon>
        <taxon>Coccinellidae</taxon>
        <taxon>Epilachninae</taxon>
        <taxon>Epilachnini</taxon>
        <taxon>Henosepilachna</taxon>
    </lineage>
</organism>
<dbReference type="AlphaFoldDB" id="A0AAW1VJG0"/>
<proteinExistence type="predicted"/>
<protein>
    <submittedName>
        <fullName evidence="1">Uncharacterized protein</fullName>
    </submittedName>
</protein>
<evidence type="ECO:0000313" key="1">
    <source>
        <dbReference type="EMBL" id="KAK9892784.1"/>
    </source>
</evidence>
<gene>
    <name evidence="1" type="ORF">WA026_021975</name>
</gene>